<comment type="subunit">
    <text evidence="2 5">Part of the 50S ribosomal subunit.</text>
</comment>
<dbReference type="GO" id="GO:0015934">
    <property type="term" value="C:large ribosomal subunit"/>
    <property type="evidence" value="ECO:0007669"/>
    <property type="project" value="InterPro"/>
</dbReference>
<keyword evidence="4 5" id="KW-0687">Ribonucleoprotein</keyword>
<proteinExistence type="inferred from homology"/>
<dbReference type="InterPro" id="IPR005996">
    <property type="entry name" value="Ribosomal_uL30_bac-type"/>
</dbReference>
<feature type="domain" description="Large ribosomal subunit protein uL30-like ferredoxin-like fold" evidence="6">
    <location>
        <begin position="6"/>
        <end position="55"/>
    </location>
</feature>
<dbReference type="SUPFAM" id="SSF55129">
    <property type="entry name" value="Ribosomal protein L30p/L7e"/>
    <property type="match status" value="1"/>
</dbReference>
<dbReference type="InterPro" id="IPR016082">
    <property type="entry name" value="Ribosomal_uL30_ferredoxin-like"/>
</dbReference>
<dbReference type="InterPro" id="IPR036919">
    <property type="entry name" value="Ribo_uL30_ferredoxin-like_sf"/>
</dbReference>
<sequence length="61" mass="6846">MNKPRLKVTLNGSVHGQLRNIRASVHGLGLRRIRDIRVVADTPEVRGMIRVAQHLLVVEQA</sequence>
<dbReference type="GO" id="GO:0006412">
    <property type="term" value="P:translation"/>
    <property type="evidence" value="ECO:0007669"/>
    <property type="project" value="UniProtKB-UniRule"/>
</dbReference>
<name>A0A0H4T931_9GAMM</name>
<keyword evidence="3 5" id="KW-0689">Ribosomal protein</keyword>
<dbReference type="Pfam" id="PF00327">
    <property type="entry name" value="Ribosomal_L30"/>
    <property type="match status" value="1"/>
</dbReference>
<dbReference type="Gene3D" id="3.30.1390.20">
    <property type="entry name" value="Ribosomal protein L30, ferredoxin-like fold domain"/>
    <property type="match status" value="1"/>
</dbReference>
<reference evidence="7" key="1">
    <citation type="journal article" date="2015" name="ISME J.">
        <title>Aquifer environment selects for microbial species cohorts in sediment and groundwater.</title>
        <authorList>
            <person name="Hug L.A."/>
            <person name="Thomas B.C."/>
            <person name="Brown C.T."/>
            <person name="Frischkorn K.R."/>
            <person name="Williams K.H."/>
            <person name="Tringe S.G."/>
            <person name="Banfield J.F."/>
        </authorList>
    </citation>
    <scope>NUCLEOTIDE SEQUENCE</scope>
</reference>
<evidence type="ECO:0000256" key="5">
    <source>
        <dbReference type="HAMAP-Rule" id="MF_01371"/>
    </source>
</evidence>
<dbReference type="GO" id="GO:0003735">
    <property type="term" value="F:structural constituent of ribosome"/>
    <property type="evidence" value="ECO:0007669"/>
    <property type="project" value="InterPro"/>
</dbReference>
<dbReference type="EMBL" id="KT007037">
    <property type="protein sequence ID" value="AKQ04388.1"/>
    <property type="molecule type" value="Genomic_DNA"/>
</dbReference>
<evidence type="ECO:0000256" key="1">
    <source>
        <dbReference type="ARBA" id="ARBA00007594"/>
    </source>
</evidence>
<accession>A0A0H4T931</accession>
<dbReference type="CDD" id="cd01658">
    <property type="entry name" value="Ribosomal_L30"/>
    <property type="match status" value="1"/>
</dbReference>
<evidence type="ECO:0000256" key="4">
    <source>
        <dbReference type="ARBA" id="ARBA00023274"/>
    </source>
</evidence>
<dbReference type="PIRSF" id="PIRSF002211">
    <property type="entry name" value="Ribosomal_L30_bac-type"/>
    <property type="match status" value="1"/>
</dbReference>
<dbReference type="HAMAP" id="MF_01371_B">
    <property type="entry name" value="Ribosomal_uL30_B"/>
    <property type="match status" value="1"/>
</dbReference>
<evidence type="ECO:0000313" key="7">
    <source>
        <dbReference type="EMBL" id="AKQ04388.1"/>
    </source>
</evidence>
<protein>
    <recommendedName>
        <fullName evidence="5">Large ribosomal subunit protein uL30</fullName>
    </recommendedName>
</protein>
<comment type="similarity">
    <text evidence="1 5">Belongs to the universal ribosomal protein uL30 family.</text>
</comment>
<organism evidence="7">
    <name type="scientific">uncultured gamma proteobacterium Rifle_16ft_4_minimus_5046</name>
    <dbReference type="NCBI Taxonomy" id="1665201"/>
    <lineage>
        <taxon>Bacteria</taxon>
        <taxon>Pseudomonadati</taxon>
        <taxon>Pseudomonadota</taxon>
        <taxon>Gammaproteobacteria</taxon>
        <taxon>environmental samples</taxon>
    </lineage>
</organism>
<evidence type="ECO:0000259" key="6">
    <source>
        <dbReference type="Pfam" id="PF00327"/>
    </source>
</evidence>
<evidence type="ECO:0000256" key="3">
    <source>
        <dbReference type="ARBA" id="ARBA00022980"/>
    </source>
</evidence>
<gene>
    <name evidence="5 7" type="primary">rpmD</name>
</gene>
<evidence type="ECO:0000256" key="2">
    <source>
        <dbReference type="ARBA" id="ARBA00011838"/>
    </source>
</evidence>
<dbReference type="AlphaFoldDB" id="A0A0H4T931"/>
<dbReference type="NCBIfam" id="TIGR01308">
    <property type="entry name" value="rpmD_bact"/>
    <property type="match status" value="1"/>
</dbReference>